<comment type="catalytic activity">
    <reaction evidence="8">
        <text>Fe-coproporphyrin III + 2 H(+) = coproporphyrin III + Fe(2+)</text>
        <dbReference type="Rhea" id="RHEA:49572"/>
        <dbReference type="ChEBI" id="CHEBI:15378"/>
        <dbReference type="ChEBI" id="CHEBI:29033"/>
        <dbReference type="ChEBI" id="CHEBI:68438"/>
        <dbReference type="ChEBI" id="CHEBI:131725"/>
        <dbReference type="EC" id="4.99.1.9"/>
    </reaction>
    <physiologicalReaction direction="right-to-left" evidence="8">
        <dbReference type="Rhea" id="RHEA:49574"/>
    </physiologicalReaction>
</comment>
<dbReference type="PANTHER" id="PTHR11108:SF1">
    <property type="entry name" value="FERROCHELATASE, MITOCHONDRIAL"/>
    <property type="match status" value="1"/>
</dbReference>
<gene>
    <name evidence="9" type="primary">hemH</name>
    <name evidence="11" type="ORF">DAI18_00565</name>
</gene>
<keyword evidence="2 9" id="KW-0963">Cytoplasm</keyword>
<keyword evidence="5 9" id="KW-0350">Heme biosynthesis</keyword>
<evidence type="ECO:0000256" key="8">
    <source>
        <dbReference type="ARBA" id="ARBA00024536"/>
    </source>
</evidence>
<dbReference type="GO" id="GO:0006783">
    <property type="term" value="P:heme biosynthetic process"/>
    <property type="evidence" value="ECO:0007669"/>
    <property type="project" value="UniProtKB-UniRule"/>
</dbReference>
<dbReference type="InterPro" id="IPR019772">
    <property type="entry name" value="Ferrochelatase_AS"/>
</dbReference>
<dbReference type="InterPro" id="IPR033659">
    <property type="entry name" value="Ferrochelatase_N"/>
</dbReference>
<dbReference type="FunFam" id="3.40.50.1400:FF:000002">
    <property type="entry name" value="Ferrochelatase"/>
    <property type="match status" value="1"/>
</dbReference>
<feature type="binding site" evidence="9">
    <location>
        <position position="288"/>
    </location>
    <ligand>
        <name>Fe(2+)</name>
        <dbReference type="ChEBI" id="CHEBI:29033"/>
    </ligand>
</feature>
<evidence type="ECO:0000313" key="12">
    <source>
        <dbReference type="Proteomes" id="UP000244173"/>
    </source>
</evidence>
<dbReference type="RefSeq" id="WP_051528665.1">
    <property type="nucleotide sequence ID" value="NZ_CP028519.1"/>
</dbReference>
<dbReference type="KEGG" id="maer:DAI18_00565"/>
<dbReference type="Pfam" id="PF00762">
    <property type="entry name" value="Ferrochelatase"/>
    <property type="match status" value="1"/>
</dbReference>
<keyword evidence="3 9" id="KW-0479">Metal-binding</keyword>
<dbReference type="EC" id="4.98.1.1" evidence="9 10"/>
<keyword evidence="12" id="KW-1185">Reference proteome</keyword>
<comment type="function">
    <text evidence="9 10">Catalyzes the ferrous insertion into protoporphyrin IX.</text>
</comment>
<dbReference type="HAMAP" id="MF_00323">
    <property type="entry name" value="Ferrochelatase"/>
    <property type="match status" value="1"/>
</dbReference>
<keyword evidence="4 9" id="KW-0408">Iron</keyword>
<evidence type="ECO:0000256" key="10">
    <source>
        <dbReference type="RuleBase" id="RU000607"/>
    </source>
</evidence>
<dbReference type="InterPro" id="IPR001015">
    <property type="entry name" value="Ferrochelatase"/>
</dbReference>
<evidence type="ECO:0000256" key="6">
    <source>
        <dbReference type="ARBA" id="ARBA00023239"/>
    </source>
</evidence>
<evidence type="ECO:0000256" key="7">
    <source>
        <dbReference type="ARBA" id="ARBA00023244"/>
    </source>
</evidence>
<accession>A0A2U3TH30</accession>
<sequence>MSQATETSRSADKIGVLLVNLGTPTAPTAAAVKPYLREFLSDRRVVELPALLWQPILNGIILNTRPRASAEKYASIWLADGSPLDVYTREQTRLLAGALATRGHDGLVVDYAMRYGEPAIRSTIARLQAQGVDRLLVLPLYPQYCAATTATVWDEVCRLMLTLRDIPALRLVKHYGDDPGYIDALAHGIDAYWSEHGRPDVLVTSFHGMPRRTRELGDPYYDECQDTARRLATALGLADDQWRCTFQSRFGRAEWLQPYTAATLEQLGRDGVGRVDVACPGFVADCVETLEEIGIEGKQIFLDAGGKVFHAIPCLNDSPAWIAALADLTTRELGGWLPAA</sequence>
<dbReference type="AlphaFoldDB" id="A0A2U3TH30"/>
<dbReference type="Proteomes" id="UP000244173">
    <property type="component" value="Chromosome"/>
</dbReference>
<protein>
    <recommendedName>
        <fullName evidence="9 10">Ferrochelatase</fullName>
        <ecNumber evidence="9 10">4.98.1.1</ecNumber>
    </recommendedName>
    <alternativeName>
        <fullName evidence="9">Heme synthase</fullName>
    </alternativeName>
    <alternativeName>
        <fullName evidence="9">Protoheme ferro-lyase</fullName>
    </alternativeName>
</protein>
<name>A0A2U3TH30_9NEIS</name>
<comment type="similarity">
    <text evidence="1 9 10">Belongs to the ferrochelatase family.</text>
</comment>
<comment type="pathway">
    <text evidence="9 10">Porphyrin-containing compound metabolism; protoheme biosynthesis; protoheme from protoporphyrin-IX: step 1/1.</text>
</comment>
<evidence type="ECO:0000256" key="9">
    <source>
        <dbReference type="HAMAP-Rule" id="MF_00323"/>
    </source>
</evidence>
<dbReference type="STRING" id="1122240.GCA_000620105_00790"/>
<keyword evidence="6 9" id="KW-0456">Lyase</keyword>
<dbReference type="CDD" id="cd03411">
    <property type="entry name" value="Ferrochelatase_N"/>
    <property type="match status" value="1"/>
</dbReference>
<comment type="subcellular location">
    <subcellularLocation>
        <location evidence="9 10">Cytoplasm</location>
    </subcellularLocation>
</comment>
<keyword evidence="7 9" id="KW-0627">Porphyrin biosynthesis</keyword>
<evidence type="ECO:0000256" key="5">
    <source>
        <dbReference type="ARBA" id="ARBA00023133"/>
    </source>
</evidence>
<dbReference type="GO" id="GO:0004325">
    <property type="term" value="F:ferrochelatase activity"/>
    <property type="evidence" value="ECO:0007669"/>
    <property type="project" value="UniProtKB-UniRule"/>
</dbReference>
<dbReference type="GO" id="GO:0005737">
    <property type="term" value="C:cytoplasm"/>
    <property type="evidence" value="ECO:0007669"/>
    <property type="project" value="UniProtKB-SubCell"/>
</dbReference>
<evidence type="ECO:0000256" key="3">
    <source>
        <dbReference type="ARBA" id="ARBA00022723"/>
    </source>
</evidence>
<proteinExistence type="inferred from homology"/>
<dbReference type="InterPro" id="IPR033644">
    <property type="entry name" value="Ferrochelatase_C"/>
</dbReference>
<dbReference type="UniPathway" id="UPA00252">
    <property type="reaction ID" value="UER00325"/>
</dbReference>
<feature type="binding site" evidence="9">
    <location>
        <position position="207"/>
    </location>
    <ligand>
        <name>Fe(2+)</name>
        <dbReference type="ChEBI" id="CHEBI:29033"/>
    </ligand>
</feature>
<dbReference type="PROSITE" id="PS00534">
    <property type="entry name" value="FERROCHELATASE"/>
    <property type="match status" value="1"/>
</dbReference>
<dbReference type="Gene3D" id="3.40.50.1400">
    <property type="match status" value="2"/>
</dbReference>
<reference evidence="11 12" key="1">
    <citation type="submission" date="2018-04" db="EMBL/GenBank/DDBJ databases">
        <title>Denitrifier Microvirgula.</title>
        <authorList>
            <person name="Anderson E."/>
            <person name="Jang J."/>
            <person name="Ishii S."/>
        </authorList>
    </citation>
    <scope>NUCLEOTIDE SEQUENCE [LARGE SCALE GENOMIC DNA]</scope>
    <source>
        <strain evidence="11 12">BE2.4</strain>
    </source>
</reference>
<dbReference type="NCBIfam" id="TIGR00109">
    <property type="entry name" value="hemH"/>
    <property type="match status" value="1"/>
</dbReference>
<organism evidence="11 12">
    <name type="scientific">Microvirgula aerodenitrificans</name>
    <dbReference type="NCBI Taxonomy" id="57480"/>
    <lineage>
        <taxon>Bacteria</taxon>
        <taxon>Pseudomonadati</taxon>
        <taxon>Pseudomonadota</taxon>
        <taxon>Betaproteobacteria</taxon>
        <taxon>Neisseriales</taxon>
        <taxon>Aquaspirillaceae</taxon>
        <taxon>Microvirgula</taxon>
    </lineage>
</organism>
<comment type="catalytic activity">
    <reaction evidence="9 10">
        <text>heme b + 2 H(+) = protoporphyrin IX + Fe(2+)</text>
        <dbReference type="Rhea" id="RHEA:22584"/>
        <dbReference type="ChEBI" id="CHEBI:15378"/>
        <dbReference type="ChEBI" id="CHEBI:29033"/>
        <dbReference type="ChEBI" id="CHEBI:57306"/>
        <dbReference type="ChEBI" id="CHEBI:60344"/>
        <dbReference type="EC" id="4.98.1.1"/>
    </reaction>
</comment>
<dbReference type="GO" id="GO:0046872">
    <property type="term" value="F:metal ion binding"/>
    <property type="evidence" value="ECO:0007669"/>
    <property type="project" value="UniProtKB-KW"/>
</dbReference>
<dbReference type="EMBL" id="CP028519">
    <property type="protein sequence ID" value="AVY92706.1"/>
    <property type="molecule type" value="Genomic_DNA"/>
</dbReference>
<dbReference type="SUPFAM" id="SSF53800">
    <property type="entry name" value="Chelatase"/>
    <property type="match status" value="1"/>
</dbReference>
<dbReference type="PANTHER" id="PTHR11108">
    <property type="entry name" value="FERROCHELATASE"/>
    <property type="match status" value="1"/>
</dbReference>
<evidence type="ECO:0000256" key="1">
    <source>
        <dbReference type="ARBA" id="ARBA00007718"/>
    </source>
</evidence>
<evidence type="ECO:0000313" key="11">
    <source>
        <dbReference type="EMBL" id="AVY92706.1"/>
    </source>
</evidence>
<dbReference type="OrthoDB" id="9809741at2"/>
<evidence type="ECO:0000256" key="4">
    <source>
        <dbReference type="ARBA" id="ARBA00023004"/>
    </source>
</evidence>
<evidence type="ECO:0000256" key="2">
    <source>
        <dbReference type="ARBA" id="ARBA00022490"/>
    </source>
</evidence>
<dbReference type="CDD" id="cd00419">
    <property type="entry name" value="Ferrochelatase_C"/>
    <property type="match status" value="1"/>
</dbReference>